<reference evidence="1 2" key="1">
    <citation type="submission" date="2021-06" db="EMBL/GenBank/DDBJ databases">
        <authorList>
            <person name="Kallberg Y."/>
            <person name="Tangrot J."/>
            <person name="Rosling A."/>
        </authorList>
    </citation>
    <scope>NUCLEOTIDE SEQUENCE [LARGE SCALE GENOMIC DNA]</scope>
    <source>
        <strain evidence="1 2">120-4 pot B 10/14</strain>
    </source>
</reference>
<protein>
    <submittedName>
        <fullName evidence="1">18487_t:CDS:1</fullName>
    </submittedName>
</protein>
<accession>A0ABN7ULN0</accession>
<evidence type="ECO:0000313" key="2">
    <source>
        <dbReference type="Proteomes" id="UP000789901"/>
    </source>
</evidence>
<evidence type="ECO:0000313" key="1">
    <source>
        <dbReference type="EMBL" id="CAG8624524.1"/>
    </source>
</evidence>
<proteinExistence type="predicted"/>
<name>A0ABN7ULN0_GIGMA</name>
<comment type="caution">
    <text evidence="1">The sequence shown here is derived from an EMBL/GenBank/DDBJ whole genome shotgun (WGS) entry which is preliminary data.</text>
</comment>
<keyword evidence="2" id="KW-1185">Reference proteome</keyword>
<organism evidence="1 2">
    <name type="scientific">Gigaspora margarita</name>
    <dbReference type="NCBI Taxonomy" id="4874"/>
    <lineage>
        <taxon>Eukaryota</taxon>
        <taxon>Fungi</taxon>
        <taxon>Fungi incertae sedis</taxon>
        <taxon>Mucoromycota</taxon>
        <taxon>Glomeromycotina</taxon>
        <taxon>Glomeromycetes</taxon>
        <taxon>Diversisporales</taxon>
        <taxon>Gigasporaceae</taxon>
        <taxon>Gigaspora</taxon>
    </lineage>
</organism>
<dbReference type="Proteomes" id="UP000789901">
    <property type="component" value="Unassembled WGS sequence"/>
</dbReference>
<dbReference type="EMBL" id="CAJVQB010004018">
    <property type="protein sequence ID" value="CAG8624524.1"/>
    <property type="molecule type" value="Genomic_DNA"/>
</dbReference>
<gene>
    <name evidence="1" type="ORF">GMARGA_LOCUS8011</name>
</gene>
<sequence>MLYGTIISELTSRNYQKYQVRFEEIENVIVDILANKKKDKNNEDVIELSTTINWQEQPVIIDQYAINLVYNYKCKTDISLQLV</sequence>